<dbReference type="GO" id="GO:0005886">
    <property type="term" value="C:plasma membrane"/>
    <property type="evidence" value="ECO:0007669"/>
    <property type="project" value="UniProtKB-SubCell"/>
</dbReference>
<dbReference type="InterPro" id="IPR007208">
    <property type="entry name" value="MrpF/PhaF-like"/>
</dbReference>
<comment type="similarity">
    <text evidence="2">Belongs to the CPA3 antiporters (TC 2.A.63) subunit F family.</text>
</comment>
<proteinExistence type="inferred from homology"/>
<keyword evidence="4" id="KW-1003">Cell membrane</keyword>
<feature type="transmembrane region" description="Helical" evidence="8">
    <location>
        <begin position="6"/>
        <end position="22"/>
    </location>
</feature>
<protein>
    <submittedName>
        <fullName evidence="9">Multisubunit potassium/proton antiporter, PhaF subunit</fullName>
    </submittedName>
</protein>
<keyword evidence="5 8" id="KW-0812">Transmembrane</keyword>
<evidence type="ECO:0000313" key="10">
    <source>
        <dbReference type="Proteomes" id="UP000198767"/>
    </source>
</evidence>
<dbReference type="Proteomes" id="UP000198767">
    <property type="component" value="Unassembled WGS sequence"/>
</dbReference>
<name>A0A1G5Q0I2_9RHOB</name>
<gene>
    <name evidence="9" type="ORF">SAMN04488118_102380</name>
</gene>
<reference evidence="9 10" key="1">
    <citation type="submission" date="2016-10" db="EMBL/GenBank/DDBJ databases">
        <authorList>
            <person name="de Groot N.N."/>
        </authorList>
    </citation>
    <scope>NUCLEOTIDE SEQUENCE [LARGE SCALE GENOMIC DNA]</scope>
    <source>
        <strain evidence="9 10">U95</strain>
    </source>
</reference>
<dbReference type="NCBIfam" id="NF004812">
    <property type="entry name" value="PRK06161.1"/>
    <property type="match status" value="1"/>
</dbReference>
<dbReference type="EMBL" id="FMWG01000002">
    <property type="protein sequence ID" value="SCZ55138.1"/>
    <property type="molecule type" value="Genomic_DNA"/>
</dbReference>
<keyword evidence="3" id="KW-0813">Transport</keyword>
<dbReference type="AlphaFoldDB" id="A0A1G5Q0I2"/>
<accession>A0A1G5Q0I2</accession>
<feature type="transmembrane region" description="Helical" evidence="8">
    <location>
        <begin position="60"/>
        <end position="83"/>
    </location>
</feature>
<dbReference type="GO" id="GO:0015385">
    <property type="term" value="F:sodium:proton antiporter activity"/>
    <property type="evidence" value="ECO:0007669"/>
    <property type="project" value="TreeGrafter"/>
</dbReference>
<dbReference type="PANTHER" id="PTHR34702">
    <property type="entry name" value="NA(+)/H(+) ANTIPORTER SUBUNIT F1"/>
    <property type="match status" value="1"/>
</dbReference>
<keyword evidence="7 8" id="KW-0472">Membrane</keyword>
<dbReference type="OrthoDB" id="9800226at2"/>
<evidence type="ECO:0000256" key="1">
    <source>
        <dbReference type="ARBA" id="ARBA00004651"/>
    </source>
</evidence>
<feature type="transmembrane region" description="Helical" evidence="8">
    <location>
        <begin position="34"/>
        <end position="54"/>
    </location>
</feature>
<dbReference type="STRING" id="1156985.SAMN04488118_102380"/>
<keyword evidence="6 8" id="KW-1133">Transmembrane helix</keyword>
<dbReference type="Pfam" id="PF04066">
    <property type="entry name" value="MrpF_PhaF"/>
    <property type="match status" value="1"/>
</dbReference>
<comment type="subcellular location">
    <subcellularLocation>
        <location evidence="1">Cell membrane</location>
        <topology evidence="1">Multi-pass membrane protein</topology>
    </subcellularLocation>
</comment>
<keyword evidence="10" id="KW-1185">Reference proteome</keyword>
<evidence type="ECO:0000256" key="5">
    <source>
        <dbReference type="ARBA" id="ARBA00022692"/>
    </source>
</evidence>
<evidence type="ECO:0000256" key="6">
    <source>
        <dbReference type="ARBA" id="ARBA00022989"/>
    </source>
</evidence>
<dbReference type="PANTHER" id="PTHR34702:SF1">
    <property type="entry name" value="NA(+)_H(+) ANTIPORTER SUBUNIT F"/>
    <property type="match status" value="1"/>
</dbReference>
<evidence type="ECO:0000256" key="4">
    <source>
        <dbReference type="ARBA" id="ARBA00022475"/>
    </source>
</evidence>
<organism evidence="9 10">
    <name type="scientific">Epibacterium ulvae</name>
    <dbReference type="NCBI Taxonomy" id="1156985"/>
    <lineage>
        <taxon>Bacteria</taxon>
        <taxon>Pseudomonadati</taxon>
        <taxon>Pseudomonadota</taxon>
        <taxon>Alphaproteobacteria</taxon>
        <taxon>Rhodobacterales</taxon>
        <taxon>Roseobacteraceae</taxon>
        <taxon>Epibacterium</taxon>
    </lineage>
</organism>
<evidence type="ECO:0000313" key="9">
    <source>
        <dbReference type="EMBL" id="SCZ55138.1"/>
    </source>
</evidence>
<evidence type="ECO:0000256" key="3">
    <source>
        <dbReference type="ARBA" id="ARBA00022448"/>
    </source>
</evidence>
<evidence type="ECO:0000256" key="8">
    <source>
        <dbReference type="SAM" id="Phobius"/>
    </source>
</evidence>
<evidence type="ECO:0000256" key="7">
    <source>
        <dbReference type="ARBA" id="ARBA00023136"/>
    </source>
</evidence>
<sequence length="89" mass="9802">MITIAVTFAFACFSLAVMMNLYKVVYAAEVADRILALDTMFINAIVLMVLYGLALGTEVYFEASMIVAMLGFVSTVAYARFILRGNIIE</sequence>
<dbReference type="RefSeq" id="WP_090216671.1">
    <property type="nucleotide sequence ID" value="NZ_CANLDO010000001.1"/>
</dbReference>
<evidence type="ECO:0000256" key="2">
    <source>
        <dbReference type="ARBA" id="ARBA00009212"/>
    </source>
</evidence>